<gene>
    <name evidence="1" type="ORF">CLORY_10130</name>
</gene>
<dbReference type="Proteomes" id="UP000190080">
    <property type="component" value="Unassembled WGS sequence"/>
</dbReference>
<comment type="caution">
    <text evidence="1">The sequence shown here is derived from an EMBL/GenBank/DDBJ whole genome shotgun (WGS) entry which is preliminary data.</text>
</comment>
<evidence type="ECO:0000313" key="1">
    <source>
        <dbReference type="EMBL" id="OPJ63829.1"/>
    </source>
</evidence>
<keyword evidence="2" id="KW-1185">Reference proteome</keyword>
<dbReference type="STRING" id="1450648.CLORY_10130"/>
<evidence type="ECO:0000313" key="2">
    <source>
        <dbReference type="Proteomes" id="UP000190080"/>
    </source>
</evidence>
<accession>A0A1V4IV95</accession>
<proteinExistence type="predicted"/>
<name>A0A1V4IV95_9CLOT</name>
<dbReference type="AlphaFoldDB" id="A0A1V4IV95"/>
<dbReference type="RefSeq" id="WP_242954344.1">
    <property type="nucleotide sequence ID" value="NZ_MZGV01000007.1"/>
</dbReference>
<protein>
    <submittedName>
        <fullName evidence="1">Uncharacterized protein</fullName>
    </submittedName>
</protein>
<sequence>MLVARKNQLFNVHWKERLNVSITDTGNALNDDEIIDLSHSLNIKELLCYWNEVAGILLMPPTRHIMLHLNYCCKWKEHIRSNKKIYRS</sequence>
<reference evidence="1 2" key="1">
    <citation type="submission" date="2017-03" db="EMBL/GenBank/DDBJ databases">
        <title>Genome sequence of Clostridium oryzae DSM 28571.</title>
        <authorList>
            <person name="Poehlein A."/>
            <person name="Daniel R."/>
        </authorList>
    </citation>
    <scope>NUCLEOTIDE SEQUENCE [LARGE SCALE GENOMIC DNA]</scope>
    <source>
        <strain evidence="1 2">DSM 28571</strain>
    </source>
</reference>
<organism evidence="1 2">
    <name type="scientific">Clostridium oryzae</name>
    <dbReference type="NCBI Taxonomy" id="1450648"/>
    <lineage>
        <taxon>Bacteria</taxon>
        <taxon>Bacillati</taxon>
        <taxon>Bacillota</taxon>
        <taxon>Clostridia</taxon>
        <taxon>Eubacteriales</taxon>
        <taxon>Clostridiaceae</taxon>
        <taxon>Clostridium</taxon>
    </lineage>
</organism>
<dbReference type="EMBL" id="MZGV01000007">
    <property type="protein sequence ID" value="OPJ63829.1"/>
    <property type="molecule type" value="Genomic_DNA"/>
</dbReference>